<comment type="subcellular location">
    <subcellularLocation>
        <location evidence="1">Cytoplasm</location>
    </subcellularLocation>
</comment>
<organism evidence="17 18">
    <name type="scientific">Candidatus Harrisonbacteria bacterium RIFCSPLOWO2_02_FULL_41_13b</name>
    <dbReference type="NCBI Taxonomy" id="1798409"/>
    <lineage>
        <taxon>Bacteria</taxon>
        <taxon>Candidatus Harrisoniibacteriota</taxon>
    </lineage>
</organism>
<proteinExistence type="inferred from homology"/>
<dbReference type="Gene3D" id="3.65.10.10">
    <property type="entry name" value="Enolpyruvate transferase domain"/>
    <property type="match status" value="2"/>
</dbReference>
<keyword evidence="6" id="KW-0133">Cell shape</keyword>
<evidence type="ECO:0000256" key="2">
    <source>
        <dbReference type="ARBA" id="ARBA00004752"/>
    </source>
</evidence>
<dbReference type="GO" id="GO:0008360">
    <property type="term" value="P:regulation of cell shape"/>
    <property type="evidence" value="ECO:0007669"/>
    <property type="project" value="UniProtKB-KW"/>
</dbReference>
<evidence type="ECO:0000256" key="15">
    <source>
        <dbReference type="ARBA" id="ARBA00047527"/>
    </source>
</evidence>
<evidence type="ECO:0000256" key="13">
    <source>
        <dbReference type="ARBA" id="ARBA00042443"/>
    </source>
</evidence>
<evidence type="ECO:0000313" key="17">
    <source>
        <dbReference type="EMBL" id="OGY67855.1"/>
    </source>
</evidence>
<dbReference type="GO" id="GO:0051301">
    <property type="term" value="P:cell division"/>
    <property type="evidence" value="ECO:0007669"/>
    <property type="project" value="UniProtKB-KW"/>
</dbReference>
<evidence type="ECO:0000256" key="5">
    <source>
        <dbReference type="ARBA" id="ARBA00022679"/>
    </source>
</evidence>
<dbReference type="SUPFAM" id="SSF55205">
    <property type="entry name" value="EPT/RTPC-like"/>
    <property type="match status" value="1"/>
</dbReference>
<evidence type="ECO:0000256" key="11">
    <source>
        <dbReference type="ARBA" id="ARBA00039108"/>
    </source>
</evidence>
<dbReference type="GO" id="GO:0005737">
    <property type="term" value="C:cytoplasm"/>
    <property type="evidence" value="ECO:0007669"/>
    <property type="project" value="UniProtKB-SubCell"/>
</dbReference>
<evidence type="ECO:0000256" key="8">
    <source>
        <dbReference type="ARBA" id="ARBA00023306"/>
    </source>
</evidence>
<keyword evidence="3" id="KW-0963">Cytoplasm</keyword>
<evidence type="ECO:0000256" key="7">
    <source>
        <dbReference type="ARBA" id="ARBA00022984"/>
    </source>
</evidence>
<evidence type="ECO:0000256" key="4">
    <source>
        <dbReference type="ARBA" id="ARBA00022618"/>
    </source>
</evidence>
<dbReference type="NCBIfam" id="NF006873">
    <property type="entry name" value="PRK09369.1"/>
    <property type="match status" value="1"/>
</dbReference>
<comment type="catalytic activity">
    <reaction evidence="15">
        <text>phosphoenolpyruvate + UDP-N-acetyl-alpha-D-glucosamine = UDP-N-acetyl-3-O-(1-carboxyvinyl)-alpha-D-glucosamine + phosphate</text>
        <dbReference type="Rhea" id="RHEA:18681"/>
        <dbReference type="ChEBI" id="CHEBI:43474"/>
        <dbReference type="ChEBI" id="CHEBI:57705"/>
        <dbReference type="ChEBI" id="CHEBI:58702"/>
        <dbReference type="ChEBI" id="CHEBI:68483"/>
        <dbReference type="EC" id="2.5.1.7"/>
    </reaction>
</comment>
<dbReference type="InterPro" id="IPR036968">
    <property type="entry name" value="Enolpyruvate_Tfrase_sf"/>
</dbReference>
<dbReference type="InterPro" id="IPR013792">
    <property type="entry name" value="RNA3'P_cycl/enolpyr_Trfase_a/b"/>
</dbReference>
<evidence type="ECO:0000256" key="9">
    <source>
        <dbReference type="ARBA" id="ARBA00023316"/>
    </source>
</evidence>
<dbReference type="AlphaFoldDB" id="A0A1G1ZTQ3"/>
<gene>
    <name evidence="17" type="ORF">A3I24_02035</name>
</gene>
<keyword evidence="4" id="KW-0132">Cell division</keyword>
<dbReference type="InterPro" id="IPR001986">
    <property type="entry name" value="Enolpyruvate_Tfrase_dom"/>
</dbReference>
<evidence type="ECO:0000313" key="18">
    <source>
        <dbReference type="Proteomes" id="UP000177690"/>
    </source>
</evidence>
<evidence type="ECO:0000256" key="3">
    <source>
        <dbReference type="ARBA" id="ARBA00022490"/>
    </source>
</evidence>
<sequence length="460" mass="51143">MSNLKVFGKLELEGAVKISGNKNSALPCLAASLLLEPGQAIELTNVPEIRDVRVFIEILKNLGVEINQTGQGRLLIKAPPIKLGGKEIKISPEEARKLRASILLVGPLLRLYDRVLLPQPGGCKIGPRPIDTHLEAFEQFGVKISQTNDGFTCLEKVQDNEQRAYKNLWLRETSVTATENILLFIAGSKRDNKKIYFEIKNAACEPHVQTLCSLLGDISTGTLEIDGEGSNLLSVCLSEYWNININKEDIWRWPLKFDIEPDYIEALTFAVAAAVTKSNIVIKNINPEHLELIKKYLDQMGVFSYFAKRTDSYDWLVWGKKVFESPPAVSPTLKEVKAEPWYGLPTDALPLFLVLATQRKGELEFVDYMYNGRLINLANALNNMGADIKILGNRSLLVKGPTPLRGRTQLSPDLRNGVGLVLASLCAEGESVIQNFEIVERGYENLPEKLTTLGAKVEVT</sequence>
<evidence type="ECO:0000256" key="14">
    <source>
        <dbReference type="ARBA" id="ARBA00042842"/>
    </source>
</evidence>
<dbReference type="EMBL" id="MHJL01000014">
    <property type="protein sequence ID" value="OGY67855.1"/>
    <property type="molecule type" value="Genomic_DNA"/>
</dbReference>
<comment type="caution">
    <text evidence="17">The sequence shown here is derived from an EMBL/GenBank/DDBJ whole genome shotgun (WGS) entry which is preliminary data.</text>
</comment>
<reference evidence="17 18" key="1">
    <citation type="journal article" date="2016" name="Nat. Commun.">
        <title>Thousands of microbial genomes shed light on interconnected biogeochemical processes in an aquifer system.</title>
        <authorList>
            <person name="Anantharaman K."/>
            <person name="Brown C.T."/>
            <person name="Hug L.A."/>
            <person name="Sharon I."/>
            <person name="Castelle C.J."/>
            <person name="Probst A.J."/>
            <person name="Thomas B.C."/>
            <person name="Singh A."/>
            <person name="Wilkins M.J."/>
            <person name="Karaoz U."/>
            <person name="Brodie E.L."/>
            <person name="Williams K.H."/>
            <person name="Hubbard S.S."/>
            <person name="Banfield J.F."/>
        </authorList>
    </citation>
    <scope>NUCLEOTIDE SEQUENCE [LARGE SCALE GENOMIC DNA]</scope>
</reference>
<protein>
    <recommendedName>
        <fullName evidence="12">UDP-N-acetylglucosamine 1-carboxyvinyltransferase</fullName>
        <ecNumber evidence="11">2.5.1.7</ecNumber>
    </recommendedName>
    <alternativeName>
        <fullName evidence="13">Enoylpyruvate transferase</fullName>
    </alternativeName>
    <alternativeName>
        <fullName evidence="14">UDP-N-acetylglucosamine enolpyruvyl transferase</fullName>
    </alternativeName>
</protein>
<dbReference type="GO" id="GO:0071555">
    <property type="term" value="P:cell wall organization"/>
    <property type="evidence" value="ECO:0007669"/>
    <property type="project" value="UniProtKB-KW"/>
</dbReference>
<dbReference type="EC" id="2.5.1.7" evidence="11"/>
<dbReference type="InterPro" id="IPR050068">
    <property type="entry name" value="MurA_subfamily"/>
</dbReference>
<keyword evidence="9" id="KW-0961">Cell wall biogenesis/degradation</keyword>
<comment type="similarity">
    <text evidence="10">Belongs to the EPSP synthase family. MurA subfamily.</text>
</comment>
<dbReference type="Pfam" id="PF00275">
    <property type="entry name" value="EPSP_synthase"/>
    <property type="match status" value="1"/>
</dbReference>
<dbReference type="GO" id="GO:0009252">
    <property type="term" value="P:peptidoglycan biosynthetic process"/>
    <property type="evidence" value="ECO:0007669"/>
    <property type="project" value="UniProtKB-KW"/>
</dbReference>
<evidence type="ECO:0000259" key="16">
    <source>
        <dbReference type="Pfam" id="PF00275"/>
    </source>
</evidence>
<evidence type="ECO:0000256" key="12">
    <source>
        <dbReference type="ARBA" id="ARBA00039754"/>
    </source>
</evidence>
<dbReference type="PANTHER" id="PTHR43783:SF1">
    <property type="entry name" value="UDP-N-ACETYLGLUCOSAMINE 1-CARBOXYVINYLTRANSFERASE"/>
    <property type="match status" value="1"/>
</dbReference>
<dbReference type="GO" id="GO:0008760">
    <property type="term" value="F:UDP-N-acetylglucosamine 1-carboxyvinyltransferase activity"/>
    <property type="evidence" value="ECO:0007669"/>
    <property type="project" value="UniProtKB-EC"/>
</dbReference>
<comment type="pathway">
    <text evidence="2">Cell wall biogenesis; peptidoglycan biosynthesis.</text>
</comment>
<dbReference type="Proteomes" id="UP000177690">
    <property type="component" value="Unassembled WGS sequence"/>
</dbReference>
<keyword evidence="5" id="KW-0808">Transferase</keyword>
<feature type="domain" description="Enolpyruvate transferase" evidence="16">
    <location>
        <begin position="11"/>
        <end position="450"/>
    </location>
</feature>
<keyword evidence="7" id="KW-0573">Peptidoglycan synthesis</keyword>
<name>A0A1G1ZTQ3_9BACT</name>
<keyword evidence="8" id="KW-0131">Cell cycle</keyword>
<dbReference type="PANTHER" id="PTHR43783">
    <property type="entry name" value="UDP-N-ACETYLGLUCOSAMINE 1-CARBOXYVINYLTRANSFERASE"/>
    <property type="match status" value="1"/>
</dbReference>
<evidence type="ECO:0000256" key="6">
    <source>
        <dbReference type="ARBA" id="ARBA00022960"/>
    </source>
</evidence>
<accession>A0A1G1ZTQ3</accession>
<evidence type="ECO:0000256" key="10">
    <source>
        <dbReference type="ARBA" id="ARBA00038367"/>
    </source>
</evidence>
<evidence type="ECO:0000256" key="1">
    <source>
        <dbReference type="ARBA" id="ARBA00004496"/>
    </source>
</evidence>
<dbReference type="STRING" id="1798409.A3I24_02035"/>